<dbReference type="InterPro" id="IPR002397">
    <property type="entry name" value="Cyt_P450_B"/>
</dbReference>
<name>D0LGV5_HALO1</name>
<dbReference type="InterPro" id="IPR001128">
    <property type="entry name" value="Cyt_P450"/>
</dbReference>
<dbReference type="GO" id="GO:0016705">
    <property type="term" value="F:oxidoreductase activity, acting on paired donors, with incorporation or reduction of molecular oxygen"/>
    <property type="evidence" value="ECO:0007669"/>
    <property type="project" value="InterPro"/>
</dbReference>
<evidence type="ECO:0000256" key="3">
    <source>
        <dbReference type="ARBA" id="ARBA00022723"/>
    </source>
</evidence>
<dbReference type="GO" id="GO:0004497">
    <property type="term" value="F:monooxygenase activity"/>
    <property type="evidence" value="ECO:0007669"/>
    <property type="project" value="UniProtKB-KW"/>
</dbReference>
<dbReference type="GO" id="GO:0020037">
    <property type="term" value="F:heme binding"/>
    <property type="evidence" value="ECO:0007669"/>
    <property type="project" value="InterPro"/>
</dbReference>
<evidence type="ECO:0000256" key="5">
    <source>
        <dbReference type="ARBA" id="ARBA00023004"/>
    </source>
</evidence>
<evidence type="ECO:0000256" key="1">
    <source>
        <dbReference type="ARBA" id="ARBA00010617"/>
    </source>
</evidence>
<comment type="similarity">
    <text evidence="1 7">Belongs to the cytochrome P450 family.</text>
</comment>
<dbReference type="PANTHER" id="PTHR46696:SF1">
    <property type="entry name" value="CYTOCHROME P450 YJIB-RELATED"/>
    <property type="match status" value="1"/>
</dbReference>
<keyword evidence="3 7" id="KW-0479">Metal-binding</keyword>
<protein>
    <submittedName>
        <fullName evidence="8">Cytochrome P450</fullName>
    </submittedName>
</protein>
<evidence type="ECO:0000313" key="9">
    <source>
        <dbReference type="Proteomes" id="UP000001880"/>
    </source>
</evidence>
<keyword evidence="5 7" id="KW-0408">Iron</keyword>
<keyword evidence="4 7" id="KW-0560">Oxidoreductase</keyword>
<dbReference type="OrthoDB" id="4511384at2"/>
<keyword evidence="6 7" id="KW-0503">Monooxygenase</keyword>
<evidence type="ECO:0000256" key="7">
    <source>
        <dbReference type="RuleBase" id="RU000461"/>
    </source>
</evidence>
<dbReference type="AlphaFoldDB" id="D0LGV5"/>
<dbReference type="InterPro" id="IPR036396">
    <property type="entry name" value="Cyt_P450_sf"/>
</dbReference>
<dbReference type="PROSITE" id="PS00086">
    <property type="entry name" value="CYTOCHROME_P450"/>
    <property type="match status" value="1"/>
</dbReference>
<evidence type="ECO:0000256" key="4">
    <source>
        <dbReference type="ARBA" id="ARBA00023002"/>
    </source>
</evidence>
<dbReference type="HOGENOM" id="CLU_033716_2_0_7"/>
<dbReference type="GO" id="GO:0005506">
    <property type="term" value="F:iron ion binding"/>
    <property type="evidence" value="ECO:0007669"/>
    <property type="project" value="InterPro"/>
</dbReference>
<dbReference type="InterPro" id="IPR017972">
    <property type="entry name" value="Cyt_P450_CS"/>
</dbReference>
<keyword evidence="9" id="KW-1185">Reference proteome</keyword>
<organism evidence="8 9">
    <name type="scientific">Haliangium ochraceum (strain DSM 14365 / JCM 11303 / SMP-2)</name>
    <dbReference type="NCBI Taxonomy" id="502025"/>
    <lineage>
        <taxon>Bacteria</taxon>
        <taxon>Pseudomonadati</taxon>
        <taxon>Myxococcota</taxon>
        <taxon>Polyangia</taxon>
        <taxon>Haliangiales</taxon>
        <taxon>Kofleriaceae</taxon>
        <taxon>Haliangium</taxon>
    </lineage>
</organism>
<dbReference type="CDD" id="cd20630">
    <property type="entry name" value="P450_epoK-like"/>
    <property type="match status" value="1"/>
</dbReference>
<dbReference type="RefSeq" id="WP_012827285.1">
    <property type="nucleotide sequence ID" value="NC_013440.1"/>
</dbReference>
<dbReference type="EMBL" id="CP001804">
    <property type="protein sequence ID" value="ACY14677.1"/>
    <property type="molecule type" value="Genomic_DNA"/>
</dbReference>
<dbReference type="FunFam" id="1.10.630.10:FF:000018">
    <property type="entry name" value="Cytochrome P450 monooxygenase"/>
    <property type="match status" value="1"/>
</dbReference>
<dbReference type="Proteomes" id="UP000001880">
    <property type="component" value="Chromosome"/>
</dbReference>
<sequence>MTTTPTSSEFPASPETFDLDMSSEAFVRAPAETYAYLRDRAPAYYWPRHQAWMMTRYDDVDALLRDPRFSTDRRKWRYAHTLPHASSPELAALFENDLFTMHADDHRRVRKLVAPAFSPRSIARLEDEVRALVNSLLDDAKIDQRETFDVSQELAEPLPIRVISTMLDIPAEKDEDFRVWGTSVIRLALPYLPREVLMEAAEKATAGVSMVRAIIAERRQNPGEDILSKLISAQEEGERLSEDELMSLVAGLLVAGSETTVHLITFATYQFLTHEDSRRRLQDDPSLLGNALEESLRHDNFGKSGVTRYALEDVELHGKTIEKGDMVILNLASALLDERVWPDAERFDVTRDPVSNITFGRGAHFCLGAHLARLEGRVAMQTLLERFPEMQLAGPPSFDYAHPFIRRIDKLEVRLRA</sequence>
<dbReference type="PANTHER" id="PTHR46696">
    <property type="entry name" value="P450, PUTATIVE (EUROFUNG)-RELATED"/>
    <property type="match status" value="1"/>
</dbReference>
<evidence type="ECO:0000256" key="6">
    <source>
        <dbReference type="ARBA" id="ARBA00023033"/>
    </source>
</evidence>
<dbReference type="STRING" id="502025.Hoch_2132"/>
<evidence type="ECO:0000256" key="2">
    <source>
        <dbReference type="ARBA" id="ARBA00022617"/>
    </source>
</evidence>
<accession>D0LGV5</accession>
<evidence type="ECO:0000313" key="8">
    <source>
        <dbReference type="EMBL" id="ACY14677.1"/>
    </source>
</evidence>
<reference evidence="8 9" key="1">
    <citation type="journal article" date="2010" name="Stand. Genomic Sci.">
        <title>Complete genome sequence of Haliangium ochraceum type strain (SMP-2).</title>
        <authorList>
            <consortium name="US DOE Joint Genome Institute (JGI-PGF)"/>
            <person name="Ivanova N."/>
            <person name="Daum C."/>
            <person name="Lang E."/>
            <person name="Abt B."/>
            <person name="Kopitz M."/>
            <person name="Saunders E."/>
            <person name="Lapidus A."/>
            <person name="Lucas S."/>
            <person name="Glavina Del Rio T."/>
            <person name="Nolan M."/>
            <person name="Tice H."/>
            <person name="Copeland A."/>
            <person name="Cheng J.F."/>
            <person name="Chen F."/>
            <person name="Bruce D."/>
            <person name="Goodwin L."/>
            <person name="Pitluck S."/>
            <person name="Mavromatis K."/>
            <person name="Pati A."/>
            <person name="Mikhailova N."/>
            <person name="Chen A."/>
            <person name="Palaniappan K."/>
            <person name="Land M."/>
            <person name="Hauser L."/>
            <person name="Chang Y.J."/>
            <person name="Jeffries C.D."/>
            <person name="Detter J.C."/>
            <person name="Brettin T."/>
            <person name="Rohde M."/>
            <person name="Goker M."/>
            <person name="Bristow J."/>
            <person name="Markowitz V."/>
            <person name="Eisen J.A."/>
            <person name="Hugenholtz P."/>
            <person name="Kyrpides N.C."/>
            <person name="Klenk H.P."/>
        </authorList>
    </citation>
    <scope>NUCLEOTIDE SEQUENCE [LARGE SCALE GENOMIC DNA]</scope>
    <source>
        <strain evidence="9">DSM 14365 / CIP 107738 / JCM 11303 / AJ 13395 / SMP-2</strain>
    </source>
</reference>
<gene>
    <name evidence="8" type="ordered locus">Hoch_2132</name>
</gene>
<dbReference type="Gene3D" id="1.10.630.10">
    <property type="entry name" value="Cytochrome P450"/>
    <property type="match status" value="1"/>
</dbReference>
<dbReference type="Pfam" id="PF00067">
    <property type="entry name" value="p450"/>
    <property type="match status" value="1"/>
</dbReference>
<dbReference type="SUPFAM" id="SSF48264">
    <property type="entry name" value="Cytochrome P450"/>
    <property type="match status" value="1"/>
</dbReference>
<dbReference type="KEGG" id="hoh:Hoch_2132"/>
<proteinExistence type="inferred from homology"/>
<dbReference type="PRINTS" id="PR00359">
    <property type="entry name" value="BP450"/>
</dbReference>
<dbReference type="eggNOG" id="COG2124">
    <property type="taxonomic scope" value="Bacteria"/>
</dbReference>
<keyword evidence="2 7" id="KW-0349">Heme</keyword>